<dbReference type="RefSeq" id="WP_037198343.1">
    <property type="nucleotide sequence ID" value="NZ_FMAF01000031.1"/>
</dbReference>
<organism evidence="3 4">
    <name type="scientific">Rhizobium lusitanum</name>
    <dbReference type="NCBI Taxonomy" id="293958"/>
    <lineage>
        <taxon>Bacteria</taxon>
        <taxon>Pseudomonadati</taxon>
        <taxon>Pseudomonadota</taxon>
        <taxon>Alphaproteobacteria</taxon>
        <taxon>Hyphomicrobiales</taxon>
        <taxon>Rhizobiaceae</taxon>
        <taxon>Rhizobium/Agrobacterium group</taxon>
        <taxon>Rhizobium</taxon>
    </lineage>
</organism>
<evidence type="ECO:0000259" key="2">
    <source>
        <dbReference type="PROSITE" id="PS01124"/>
    </source>
</evidence>
<reference evidence="3 4" key="1">
    <citation type="submission" date="2016-08" db="EMBL/GenBank/DDBJ databases">
        <authorList>
            <person name="Seilhamer J.J."/>
        </authorList>
    </citation>
    <scope>NUCLEOTIDE SEQUENCE [LARGE SCALE GENOMIC DNA]</scope>
    <source>
        <strain evidence="3 4">P1-7</strain>
    </source>
</reference>
<name>A0A1C3XBX9_9HYPH</name>
<dbReference type="AlphaFoldDB" id="A0A1C3XBX9"/>
<dbReference type="Pfam" id="PF12625">
    <property type="entry name" value="Arabinose_bd"/>
    <property type="match status" value="1"/>
</dbReference>
<evidence type="ECO:0000256" key="1">
    <source>
        <dbReference type="ARBA" id="ARBA00023125"/>
    </source>
</evidence>
<dbReference type="GO" id="GO:0000976">
    <property type="term" value="F:transcription cis-regulatory region binding"/>
    <property type="evidence" value="ECO:0007669"/>
    <property type="project" value="TreeGrafter"/>
</dbReference>
<sequence>MATAPHLVSKMPPFASIRASVLIPLVQEIDRKSGKTDLLLASHGILRSQLADPYAVLPMARYIALFEDAAIITGEPSFGARMGVGFEPADIGPIGMLFALSPTIRSAFERLSRYVNAVQGATSSGVFEEDGDFVWSYRIDDPSMWPRRQDSEFTIAASCQLVRACFRRGWRPIQIHLEHQAPRDTTSLARIYGASILFGQSSNRIIMSRAEADRVHRTEDKSLIEILLRHITDLLDRPRSEAVLSEKVRALIGIYLGHRPITVKAFADELQMSPRSLQRKLAEEGNSLRVLVRDYRQALISLHSDGRNGCSMSELASMAGYADNTVLWRARRNWNSSSG</sequence>
<dbReference type="InterPro" id="IPR032687">
    <property type="entry name" value="AraC-type_N"/>
</dbReference>
<dbReference type="GO" id="GO:0005829">
    <property type="term" value="C:cytosol"/>
    <property type="evidence" value="ECO:0007669"/>
    <property type="project" value="TreeGrafter"/>
</dbReference>
<dbReference type="OrthoDB" id="9805730at2"/>
<dbReference type="PANTHER" id="PTHR47894">
    <property type="entry name" value="HTH-TYPE TRANSCRIPTIONAL REGULATOR GADX"/>
    <property type="match status" value="1"/>
</dbReference>
<evidence type="ECO:0000313" key="4">
    <source>
        <dbReference type="Proteomes" id="UP000199205"/>
    </source>
</evidence>
<keyword evidence="1 3" id="KW-0238">DNA-binding</keyword>
<gene>
    <name evidence="3" type="ORF">GA0061101_13120</name>
</gene>
<proteinExistence type="predicted"/>
<accession>A0A1C3XBX9</accession>
<dbReference type="Gene3D" id="1.10.10.60">
    <property type="entry name" value="Homeodomain-like"/>
    <property type="match status" value="1"/>
</dbReference>
<dbReference type="PANTHER" id="PTHR47894:SF4">
    <property type="entry name" value="HTH-TYPE TRANSCRIPTIONAL REGULATOR GADX"/>
    <property type="match status" value="1"/>
</dbReference>
<dbReference type="Proteomes" id="UP000199205">
    <property type="component" value="Unassembled WGS sequence"/>
</dbReference>
<dbReference type="InterPro" id="IPR018060">
    <property type="entry name" value="HTH_AraC"/>
</dbReference>
<dbReference type="GO" id="GO:0003700">
    <property type="term" value="F:DNA-binding transcription factor activity"/>
    <property type="evidence" value="ECO:0007669"/>
    <property type="project" value="InterPro"/>
</dbReference>
<protein>
    <submittedName>
        <fullName evidence="3">AraC-type DNA-binding protein</fullName>
    </submittedName>
</protein>
<dbReference type="EMBL" id="FMAF01000031">
    <property type="protein sequence ID" value="SCB49709.1"/>
    <property type="molecule type" value="Genomic_DNA"/>
</dbReference>
<feature type="domain" description="HTH araC/xylS-type" evidence="2">
    <location>
        <begin position="246"/>
        <end position="339"/>
    </location>
</feature>
<evidence type="ECO:0000313" key="3">
    <source>
        <dbReference type="EMBL" id="SCB49709.1"/>
    </source>
</evidence>
<dbReference type="PROSITE" id="PS01124">
    <property type="entry name" value="HTH_ARAC_FAMILY_2"/>
    <property type="match status" value="1"/>
</dbReference>